<dbReference type="GO" id="GO:0016616">
    <property type="term" value="F:oxidoreductase activity, acting on the CH-OH group of donors, NAD or NADP as acceptor"/>
    <property type="evidence" value="ECO:0007669"/>
    <property type="project" value="TreeGrafter"/>
</dbReference>
<organism evidence="3 4">
    <name type="scientific">Fictibacillus phosphorivorans</name>
    <dbReference type="NCBI Taxonomy" id="1221500"/>
    <lineage>
        <taxon>Bacteria</taxon>
        <taxon>Bacillati</taxon>
        <taxon>Bacillota</taxon>
        <taxon>Bacilli</taxon>
        <taxon>Bacillales</taxon>
        <taxon>Fictibacillaceae</taxon>
        <taxon>Fictibacillus</taxon>
    </lineage>
</organism>
<accession>A0A160IK54</accession>
<dbReference type="STRING" id="1221500.ABE65_005975"/>
<sequence>MLLKDKIAVVYGAGGAIGGAVARAFAEEGASVFLAGRSLHSLQIVANDITGAGGVARVTRVDALNQSEIDGHLDRIVQHAGKVDISFNAIGIRRDLQGTPLTKMTQEDFMTPILTGVKTHFLTSTAAAKHMIKQNSGVIITLSASSSALSGRDRTYHLTGGFATACAAIEEYTRSLAGELGSKSIRVVSLRSEAIQETWKPDIPEVKAYLEEGTALGRLPTLKEVADTAVFIASDRASAITGAIINVTCGSIMD</sequence>
<dbReference type="CDD" id="cd05233">
    <property type="entry name" value="SDR_c"/>
    <property type="match status" value="1"/>
</dbReference>
<comment type="similarity">
    <text evidence="1">Belongs to the short-chain dehydrogenases/reductases (SDR) family.</text>
</comment>
<dbReference type="Gene3D" id="3.40.50.720">
    <property type="entry name" value="NAD(P)-binding Rossmann-like Domain"/>
    <property type="match status" value="1"/>
</dbReference>
<dbReference type="InterPro" id="IPR002347">
    <property type="entry name" value="SDR_fam"/>
</dbReference>
<dbReference type="InterPro" id="IPR036291">
    <property type="entry name" value="NAD(P)-bd_dom_sf"/>
</dbReference>
<dbReference type="RefSeq" id="WP_066392391.1">
    <property type="nucleotide sequence ID" value="NZ_CP015378.1"/>
</dbReference>
<dbReference type="GO" id="GO:0006633">
    <property type="term" value="P:fatty acid biosynthetic process"/>
    <property type="evidence" value="ECO:0007669"/>
    <property type="project" value="TreeGrafter"/>
</dbReference>
<dbReference type="Proteomes" id="UP000076623">
    <property type="component" value="Chromosome"/>
</dbReference>
<keyword evidence="2" id="KW-0560">Oxidoreductase</keyword>
<dbReference type="AlphaFoldDB" id="A0A160IK54"/>
<keyword evidence="4" id="KW-1185">Reference proteome</keyword>
<dbReference type="EMBL" id="CP015378">
    <property type="protein sequence ID" value="ANC76374.1"/>
    <property type="molecule type" value="Genomic_DNA"/>
</dbReference>
<evidence type="ECO:0000256" key="1">
    <source>
        <dbReference type="ARBA" id="ARBA00006484"/>
    </source>
</evidence>
<dbReference type="GO" id="GO:0048038">
    <property type="term" value="F:quinone binding"/>
    <property type="evidence" value="ECO:0007669"/>
    <property type="project" value="TreeGrafter"/>
</dbReference>
<name>A0A160IK54_9BACL</name>
<evidence type="ECO:0008006" key="5">
    <source>
        <dbReference type="Google" id="ProtNLM"/>
    </source>
</evidence>
<evidence type="ECO:0000313" key="3">
    <source>
        <dbReference type="EMBL" id="ANC76374.1"/>
    </source>
</evidence>
<dbReference type="SUPFAM" id="SSF51735">
    <property type="entry name" value="NAD(P)-binding Rossmann-fold domains"/>
    <property type="match status" value="1"/>
</dbReference>
<dbReference type="PRINTS" id="PR00081">
    <property type="entry name" value="GDHRDH"/>
</dbReference>
<evidence type="ECO:0000313" key="4">
    <source>
        <dbReference type="Proteomes" id="UP000076623"/>
    </source>
</evidence>
<dbReference type="PANTHER" id="PTHR42760:SF133">
    <property type="entry name" value="3-OXOACYL-[ACYL-CARRIER-PROTEIN] REDUCTASE"/>
    <property type="match status" value="1"/>
</dbReference>
<proteinExistence type="inferred from homology"/>
<reference evidence="3 4" key="1">
    <citation type="submission" date="2016-04" db="EMBL/GenBank/DDBJ databases">
        <title>Complete genome sequence of Fictibacillus phosphorivorans G25-29, a strain toxic to nematodes.</title>
        <authorList>
            <person name="Zheng Z."/>
        </authorList>
    </citation>
    <scope>NUCLEOTIDE SEQUENCE [LARGE SCALE GENOMIC DNA]</scope>
    <source>
        <strain evidence="3 4">G25-29</strain>
    </source>
</reference>
<evidence type="ECO:0000256" key="2">
    <source>
        <dbReference type="ARBA" id="ARBA00023002"/>
    </source>
</evidence>
<dbReference type="PANTHER" id="PTHR42760">
    <property type="entry name" value="SHORT-CHAIN DEHYDROGENASES/REDUCTASES FAMILY MEMBER"/>
    <property type="match status" value="1"/>
</dbReference>
<gene>
    <name evidence="3" type="ORF">ABE65_005975</name>
</gene>
<dbReference type="Pfam" id="PF13561">
    <property type="entry name" value="adh_short_C2"/>
    <property type="match status" value="1"/>
</dbReference>
<protein>
    <recommendedName>
        <fullName evidence="5">SDR family oxidoreductase</fullName>
    </recommendedName>
</protein>
<dbReference type="KEGG" id="fpn:ABE65_005975"/>